<gene>
    <name evidence="2" type="ORF">CLV63_10519</name>
</gene>
<dbReference type="Gene3D" id="3.30.9.10">
    <property type="entry name" value="D-Amino Acid Oxidase, subunit A, domain 2"/>
    <property type="match status" value="1"/>
</dbReference>
<dbReference type="InterPro" id="IPR036188">
    <property type="entry name" value="FAD/NAD-bd_sf"/>
</dbReference>
<sequence length="400" mass="43452">MSSRPPTVLVSGASIAGPALAYWLGRHGYAVTVVERSPALRPGGYAIDVRGAALDVAQRMGVREQIREQRTRQQGMTVVHGRRDRRIDITGPTFDQAPAASPGIEIMRDDLCATLYQAAADNTEYLFDDTITAIDQGPDGAKVTFENAAPRTFDIVVGADGLHSATRSLAFGPEHRYRRDLGAYVAIFTTDNYRGLDHWAEIRNTPGRLMGMYAARGNTTAMGLFLFRAEESLGHDHRDEDQQKRILEAVFAGAGWEAPELLRRMRTAEDFYFDTVSQIRMDRWTAGRVALVGDAGYGPSPMSGQGTSLAIVGAYVLAGELKAAGGDHTAAFPRYEARMRGFVRANQDIAGDGLKVLAPRTPAGVWLRNQAFRAAPIAARFGGLIDKVHSAANAIDLPAY</sequence>
<evidence type="ECO:0000313" key="3">
    <source>
        <dbReference type="Proteomes" id="UP000240542"/>
    </source>
</evidence>
<organism evidence="2 3">
    <name type="scientific">Murinocardiopsis flavida</name>
    <dbReference type="NCBI Taxonomy" id="645275"/>
    <lineage>
        <taxon>Bacteria</taxon>
        <taxon>Bacillati</taxon>
        <taxon>Actinomycetota</taxon>
        <taxon>Actinomycetes</taxon>
        <taxon>Streptosporangiales</taxon>
        <taxon>Nocardiopsidaceae</taxon>
        <taxon>Murinocardiopsis</taxon>
    </lineage>
</organism>
<feature type="domain" description="FAD-binding" evidence="1">
    <location>
        <begin position="7"/>
        <end position="324"/>
    </location>
</feature>
<accession>A0A2P8DMA8</accession>
<dbReference type="PANTHER" id="PTHR46865:SF2">
    <property type="entry name" value="MONOOXYGENASE"/>
    <property type="match status" value="1"/>
</dbReference>
<dbReference type="PANTHER" id="PTHR46865">
    <property type="entry name" value="OXIDOREDUCTASE-RELATED"/>
    <property type="match status" value="1"/>
</dbReference>
<reference evidence="2 3" key="1">
    <citation type="submission" date="2018-03" db="EMBL/GenBank/DDBJ databases">
        <title>Genomic Encyclopedia of Archaeal and Bacterial Type Strains, Phase II (KMG-II): from individual species to whole genera.</title>
        <authorList>
            <person name="Goeker M."/>
        </authorList>
    </citation>
    <scope>NUCLEOTIDE SEQUENCE [LARGE SCALE GENOMIC DNA]</scope>
    <source>
        <strain evidence="2 3">DSM 45312</strain>
    </source>
</reference>
<name>A0A2P8DMA8_9ACTN</name>
<evidence type="ECO:0000313" key="2">
    <source>
        <dbReference type="EMBL" id="PSK98348.1"/>
    </source>
</evidence>
<dbReference type="PRINTS" id="PR00420">
    <property type="entry name" value="RNGMNOXGNASE"/>
</dbReference>
<dbReference type="InterPro" id="IPR051704">
    <property type="entry name" value="FAD_aromatic-hydroxylase"/>
</dbReference>
<dbReference type="Gene3D" id="3.50.50.60">
    <property type="entry name" value="FAD/NAD(P)-binding domain"/>
    <property type="match status" value="1"/>
</dbReference>
<comment type="caution">
    <text evidence="2">The sequence shown here is derived from an EMBL/GenBank/DDBJ whole genome shotgun (WGS) entry which is preliminary data.</text>
</comment>
<dbReference type="Proteomes" id="UP000240542">
    <property type="component" value="Unassembled WGS sequence"/>
</dbReference>
<dbReference type="Pfam" id="PF01494">
    <property type="entry name" value="FAD_binding_3"/>
    <property type="match status" value="1"/>
</dbReference>
<dbReference type="EMBL" id="PYGA01000005">
    <property type="protein sequence ID" value="PSK98348.1"/>
    <property type="molecule type" value="Genomic_DNA"/>
</dbReference>
<dbReference type="GO" id="GO:0071949">
    <property type="term" value="F:FAD binding"/>
    <property type="evidence" value="ECO:0007669"/>
    <property type="project" value="InterPro"/>
</dbReference>
<evidence type="ECO:0000259" key="1">
    <source>
        <dbReference type="Pfam" id="PF01494"/>
    </source>
</evidence>
<protein>
    <submittedName>
        <fullName evidence="2">2-polyprenyl-6-methoxyphenol hydroxylase-like FAD-dependent oxidoreductase</fullName>
    </submittedName>
</protein>
<dbReference type="AlphaFoldDB" id="A0A2P8DMA8"/>
<dbReference type="InterPro" id="IPR002938">
    <property type="entry name" value="FAD-bd"/>
</dbReference>
<dbReference type="RefSeq" id="WP_106582452.1">
    <property type="nucleotide sequence ID" value="NZ_PYGA01000005.1"/>
</dbReference>
<proteinExistence type="predicted"/>
<dbReference type="SUPFAM" id="SSF51905">
    <property type="entry name" value="FAD/NAD(P)-binding domain"/>
    <property type="match status" value="1"/>
</dbReference>
<keyword evidence="3" id="KW-1185">Reference proteome</keyword>
<dbReference type="OrthoDB" id="3356051at2"/>